<dbReference type="EMBL" id="CAKXYP010000048">
    <property type="protein sequence ID" value="CAH9420386.1"/>
    <property type="molecule type" value="Genomic_DNA"/>
</dbReference>
<organism evidence="3 4">
    <name type="scientific">Streptomyces globisporus</name>
    <dbReference type="NCBI Taxonomy" id="1908"/>
    <lineage>
        <taxon>Bacteria</taxon>
        <taxon>Bacillati</taxon>
        <taxon>Actinomycetota</taxon>
        <taxon>Actinomycetes</taxon>
        <taxon>Kitasatosporales</taxon>
        <taxon>Streptomycetaceae</taxon>
        <taxon>Streptomyces</taxon>
    </lineage>
</organism>
<dbReference type="PANTHER" id="PTHR45398">
    <property type="match status" value="1"/>
</dbReference>
<dbReference type="InterPro" id="IPR001242">
    <property type="entry name" value="Condensation_dom"/>
</dbReference>
<dbReference type="Gene3D" id="3.30.559.30">
    <property type="entry name" value="Nonribosomal peptide synthetase, condensation domain"/>
    <property type="match status" value="1"/>
</dbReference>
<evidence type="ECO:0000256" key="1">
    <source>
        <dbReference type="SAM" id="MobiDB-lite"/>
    </source>
</evidence>
<accession>A0ABM9H9M7</accession>
<evidence type="ECO:0000313" key="4">
    <source>
        <dbReference type="Proteomes" id="UP001154015"/>
    </source>
</evidence>
<protein>
    <submittedName>
        <fullName evidence="3">Polyketide synthase modules and related proteins</fullName>
    </submittedName>
</protein>
<feature type="region of interest" description="Disordered" evidence="1">
    <location>
        <begin position="206"/>
        <end position="226"/>
    </location>
</feature>
<feature type="non-terminal residue" evidence="3">
    <location>
        <position position="241"/>
    </location>
</feature>
<feature type="compositionally biased region" description="Basic and acidic residues" evidence="1">
    <location>
        <begin position="206"/>
        <end position="219"/>
    </location>
</feature>
<dbReference type="Pfam" id="PF00668">
    <property type="entry name" value="Condensation"/>
    <property type="match status" value="1"/>
</dbReference>
<evidence type="ECO:0000259" key="2">
    <source>
        <dbReference type="Pfam" id="PF00668"/>
    </source>
</evidence>
<dbReference type="InterPro" id="IPR023213">
    <property type="entry name" value="CAT-like_dom_sf"/>
</dbReference>
<name>A0ABM9H9M7_STRGL</name>
<dbReference type="SUPFAM" id="SSF52777">
    <property type="entry name" value="CoA-dependent acyltransferases"/>
    <property type="match status" value="2"/>
</dbReference>
<dbReference type="Proteomes" id="UP001154015">
    <property type="component" value="Unassembled WGS sequence"/>
</dbReference>
<gene>
    <name evidence="3" type="ORF">SGL43_07444</name>
</gene>
<reference evidence="3" key="1">
    <citation type="submission" date="2022-03" db="EMBL/GenBank/DDBJ databases">
        <authorList>
            <person name="Leyn A S."/>
        </authorList>
    </citation>
    <scope>NUCLEOTIDE SEQUENCE</scope>
    <source>
        <strain evidence="3">Streptomyces globisporus 4-3</strain>
    </source>
</reference>
<dbReference type="Gene3D" id="3.30.559.10">
    <property type="entry name" value="Chloramphenicol acetyltransferase-like domain"/>
    <property type="match status" value="1"/>
</dbReference>
<comment type="caution">
    <text evidence="3">The sequence shown here is derived from an EMBL/GenBank/DDBJ whole genome shotgun (WGS) entry which is preliminary data.</text>
</comment>
<keyword evidence="4" id="KW-1185">Reference proteome</keyword>
<sequence length="241" mass="26590">MVPLSFAQRRLWFLYRFEGPSPTYNVPVVLRLSGALDTGALRTALGDVVARHEALRTVFPDVDGQPYQDIRPAAEARAVMDAETIAEVDLPDAVDRAVRYSFDLATELPLRASLFTTADHEHVLVLVIHHIAGDGWSMGPLARDLSTAYAARCEGLAPAWEPLPVQYADYTLWQRELLGDESDPDSLIAEQLDYWKNALTGLPERLELPTDRPHPDQAGHEGGAVPVQVDAGLHRALIRLA</sequence>
<evidence type="ECO:0000313" key="3">
    <source>
        <dbReference type="EMBL" id="CAH9420386.1"/>
    </source>
</evidence>
<proteinExistence type="predicted"/>
<feature type="domain" description="Condensation" evidence="2">
    <location>
        <begin position="1"/>
        <end position="239"/>
    </location>
</feature>
<dbReference type="PANTHER" id="PTHR45398:SF1">
    <property type="entry name" value="ENZYME, PUTATIVE (JCVI)-RELATED"/>
    <property type="match status" value="1"/>
</dbReference>